<evidence type="ECO:0000256" key="7">
    <source>
        <dbReference type="SAM" id="Phobius"/>
    </source>
</evidence>
<evidence type="ECO:0000256" key="5">
    <source>
        <dbReference type="ARBA" id="ARBA00023136"/>
    </source>
</evidence>
<dbReference type="EMBL" id="JADBEB010000001">
    <property type="protein sequence ID" value="MBE1492778.1"/>
    <property type="molecule type" value="Genomic_DNA"/>
</dbReference>
<dbReference type="CDD" id="cd06579">
    <property type="entry name" value="TM_PBP1_transp_AraH_like"/>
    <property type="match status" value="1"/>
</dbReference>
<gene>
    <name evidence="8" type="ORF">H4W31_008416</name>
</gene>
<feature type="transmembrane region" description="Helical" evidence="7">
    <location>
        <begin position="311"/>
        <end position="330"/>
    </location>
</feature>
<feature type="compositionally biased region" description="Basic and acidic residues" evidence="6">
    <location>
        <begin position="1"/>
        <end position="20"/>
    </location>
</feature>
<evidence type="ECO:0000313" key="9">
    <source>
        <dbReference type="Proteomes" id="UP000649753"/>
    </source>
</evidence>
<evidence type="ECO:0000256" key="3">
    <source>
        <dbReference type="ARBA" id="ARBA00022692"/>
    </source>
</evidence>
<feature type="transmembrane region" description="Helical" evidence="7">
    <location>
        <begin position="256"/>
        <end position="275"/>
    </location>
</feature>
<evidence type="ECO:0000256" key="2">
    <source>
        <dbReference type="ARBA" id="ARBA00022475"/>
    </source>
</evidence>
<organism evidence="8 9">
    <name type="scientific">Plantactinospora soyae</name>
    <dbReference type="NCBI Taxonomy" id="1544732"/>
    <lineage>
        <taxon>Bacteria</taxon>
        <taxon>Bacillati</taxon>
        <taxon>Actinomycetota</taxon>
        <taxon>Actinomycetes</taxon>
        <taxon>Micromonosporales</taxon>
        <taxon>Micromonosporaceae</taxon>
        <taxon>Plantactinospora</taxon>
    </lineage>
</organism>
<sequence length="369" mass="37820">MTEIIPERETAAAPVDKKPDVGPATGDGGLSAGDQRGSGGWWRGGAGESVRRNSALVVVLLALVVFAAYRRPDVYLDPDRAISNIMTILTQASAVGVLAIGMTFVIIGGGIDLSVGSLVGLASVWCTTVATQEFGMVGILFTAIVVGTLAGVVNGLLIAYGRMVAFIATLAMMVAARGLAAQISNKTTQVVSVSGINSLAETDILGIPLLVLVFAAVVAIAWVVLNRTTFGRRTVAVGGNLEAARLAGINVKRQTLLLYALSGLCCGIAAIILVSLSNAGASTHGEFYELDAIAAAIIGGTSLAGGRGTVVGTLLGVLVFAMITNLFILLNLQIEVQNIVKGAIIIGAVLVQQFRIGGLRKRRGVPASG</sequence>
<keyword evidence="9" id="KW-1185">Reference proteome</keyword>
<dbReference type="GO" id="GO:0022857">
    <property type="term" value="F:transmembrane transporter activity"/>
    <property type="evidence" value="ECO:0007669"/>
    <property type="project" value="InterPro"/>
</dbReference>
<accession>A0A927R4E8</accession>
<feature type="transmembrane region" description="Helical" evidence="7">
    <location>
        <begin position="81"/>
        <end position="106"/>
    </location>
</feature>
<evidence type="ECO:0000256" key="1">
    <source>
        <dbReference type="ARBA" id="ARBA00004651"/>
    </source>
</evidence>
<proteinExistence type="predicted"/>
<feature type="region of interest" description="Disordered" evidence="6">
    <location>
        <begin position="1"/>
        <end position="39"/>
    </location>
</feature>
<dbReference type="RefSeq" id="WP_404825677.1">
    <property type="nucleotide sequence ID" value="NZ_JADBEB010000001.1"/>
</dbReference>
<feature type="transmembrane region" description="Helical" evidence="7">
    <location>
        <begin position="53"/>
        <end position="69"/>
    </location>
</feature>
<feature type="transmembrane region" description="Helical" evidence="7">
    <location>
        <begin position="113"/>
        <end position="130"/>
    </location>
</feature>
<comment type="caution">
    <text evidence="8">The sequence shown here is derived from an EMBL/GenBank/DDBJ whole genome shotgun (WGS) entry which is preliminary data.</text>
</comment>
<evidence type="ECO:0000313" key="8">
    <source>
        <dbReference type="EMBL" id="MBE1492778.1"/>
    </source>
</evidence>
<dbReference type="GO" id="GO:0005886">
    <property type="term" value="C:plasma membrane"/>
    <property type="evidence" value="ECO:0007669"/>
    <property type="project" value="UniProtKB-SubCell"/>
</dbReference>
<feature type="transmembrane region" description="Helical" evidence="7">
    <location>
        <begin position="204"/>
        <end position="225"/>
    </location>
</feature>
<protein>
    <submittedName>
        <fullName evidence="8">Ribose transport system permease protein</fullName>
    </submittedName>
</protein>
<evidence type="ECO:0000256" key="6">
    <source>
        <dbReference type="SAM" id="MobiDB-lite"/>
    </source>
</evidence>
<feature type="transmembrane region" description="Helical" evidence="7">
    <location>
        <begin position="136"/>
        <end position="157"/>
    </location>
</feature>
<dbReference type="Pfam" id="PF02653">
    <property type="entry name" value="BPD_transp_2"/>
    <property type="match status" value="1"/>
</dbReference>
<comment type="subcellular location">
    <subcellularLocation>
        <location evidence="1">Cell membrane</location>
        <topology evidence="1">Multi-pass membrane protein</topology>
    </subcellularLocation>
</comment>
<keyword evidence="2" id="KW-1003">Cell membrane</keyword>
<keyword evidence="5 7" id="KW-0472">Membrane</keyword>
<dbReference type="AlphaFoldDB" id="A0A927R4E8"/>
<dbReference type="PANTHER" id="PTHR32196">
    <property type="entry name" value="ABC TRANSPORTER PERMEASE PROTEIN YPHD-RELATED-RELATED"/>
    <property type="match status" value="1"/>
</dbReference>
<dbReference type="Proteomes" id="UP000649753">
    <property type="component" value="Unassembled WGS sequence"/>
</dbReference>
<evidence type="ECO:0000256" key="4">
    <source>
        <dbReference type="ARBA" id="ARBA00022989"/>
    </source>
</evidence>
<feature type="compositionally biased region" description="Gly residues" evidence="6">
    <location>
        <begin position="25"/>
        <end position="39"/>
    </location>
</feature>
<name>A0A927R4E8_9ACTN</name>
<keyword evidence="3 7" id="KW-0812">Transmembrane</keyword>
<dbReference type="PANTHER" id="PTHR32196:SF72">
    <property type="entry name" value="RIBOSE IMPORT PERMEASE PROTEIN RBSC"/>
    <property type="match status" value="1"/>
</dbReference>
<dbReference type="InterPro" id="IPR001851">
    <property type="entry name" value="ABC_transp_permease"/>
</dbReference>
<feature type="transmembrane region" description="Helical" evidence="7">
    <location>
        <begin position="164"/>
        <end position="184"/>
    </location>
</feature>
<keyword evidence="4 7" id="KW-1133">Transmembrane helix</keyword>
<reference evidence="8" key="1">
    <citation type="submission" date="2020-10" db="EMBL/GenBank/DDBJ databases">
        <title>Sequencing the genomes of 1000 actinobacteria strains.</title>
        <authorList>
            <person name="Klenk H.-P."/>
        </authorList>
    </citation>
    <scope>NUCLEOTIDE SEQUENCE</scope>
    <source>
        <strain evidence="8">DSM 46832</strain>
    </source>
</reference>